<dbReference type="AlphaFoldDB" id="A0AAQ4D276"/>
<protein>
    <recommendedName>
        <fullName evidence="6">Protein phosphatase 1 regulatory subunit 14b</fullName>
    </recommendedName>
</protein>
<reference evidence="4 5" key="1">
    <citation type="journal article" date="2023" name="Arcadia Sci">
        <title>De novo assembly of a long-read Amblyomma americanum tick genome.</title>
        <authorList>
            <person name="Chou S."/>
            <person name="Poskanzer K.E."/>
            <person name="Rollins M."/>
            <person name="Thuy-Boun P.S."/>
        </authorList>
    </citation>
    <scope>NUCLEOTIDE SEQUENCE [LARGE SCALE GENOMIC DNA]</scope>
    <source>
        <strain evidence="4">F_SG_1</strain>
        <tissue evidence="4">Salivary glands</tissue>
    </source>
</reference>
<dbReference type="Proteomes" id="UP001321473">
    <property type="component" value="Unassembled WGS sequence"/>
</dbReference>
<dbReference type="Pfam" id="PF05361">
    <property type="entry name" value="PP1_inhibitor"/>
    <property type="match status" value="1"/>
</dbReference>
<evidence type="ECO:0000256" key="3">
    <source>
        <dbReference type="ARBA" id="ARBA00023272"/>
    </source>
</evidence>
<evidence type="ECO:0000256" key="2">
    <source>
        <dbReference type="ARBA" id="ARBA00022553"/>
    </source>
</evidence>
<evidence type="ECO:0008006" key="6">
    <source>
        <dbReference type="Google" id="ProtNLM"/>
    </source>
</evidence>
<evidence type="ECO:0000313" key="4">
    <source>
        <dbReference type="EMBL" id="KAK8756566.1"/>
    </source>
</evidence>
<dbReference type="InterPro" id="IPR008025">
    <property type="entry name" value="CPI-17"/>
</dbReference>
<name>A0AAQ4D276_AMBAM</name>
<keyword evidence="2" id="KW-0597">Phosphoprotein</keyword>
<keyword evidence="5" id="KW-1185">Reference proteome</keyword>
<organism evidence="4 5">
    <name type="scientific">Amblyomma americanum</name>
    <name type="common">Lone star tick</name>
    <dbReference type="NCBI Taxonomy" id="6943"/>
    <lineage>
        <taxon>Eukaryota</taxon>
        <taxon>Metazoa</taxon>
        <taxon>Ecdysozoa</taxon>
        <taxon>Arthropoda</taxon>
        <taxon>Chelicerata</taxon>
        <taxon>Arachnida</taxon>
        <taxon>Acari</taxon>
        <taxon>Parasitiformes</taxon>
        <taxon>Ixodida</taxon>
        <taxon>Ixodoidea</taxon>
        <taxon>Ixodidae</taxon>
        <taxon>Amblyomminae</taxon>
        <taxon>Amblyomma</taxon>
    </lineage>
</organism>
<dbReference type="PANTHER" id="PTHR16188">
    <property type="entry name" value="PROTEIN PHOSPHATASE 1 INHIBITOR POTENTIATED BY PROTEIN KINASE C"/>
    <property type="match status" value="1"/>
</dbReference>
<evidence type="ECO:0000256" key="1">
    <source>
        <dbReference type="ARBA" id="ARBA00005483"/>
    </source>
</evidence>
<keyword evidence="3" id="KW-0650">Protein phosphatase inhibitor</keyword>
<dbReference type="PANTHER" id="PTHR16188:SF14">
    <property type="entry name" value="GEO07393P1"/>
    <property type="match status" value="1"/>
</dbReference>
<dbReference type="GO" id="GO:0004865">
    <property type="term" value="F:protein serine/threonine phosphatase inhibitor activity"/>
    <property type="evidence" value="ECO:0007669"/>
    <property type="project" value="TreeGrafter"/>
</dbReference>
<evidence type="ECO:0000313" key="5">
    <source>
        <dbReference type="Proteomes" id="UP001321473"/>
    </source>
</evidence>
<comment type="caution">
    <text evidence="4">The sequence shown here is derived from an EMBL/GenBank/DDBJ whole genome shotgun (WGS) entry which is preliminary data.</text>
</comment>
<gene>
    <name evidence="4" type="ORF">V5799_000734</name>
</gene>
<dbReference type="SUPFAM" id="SSF81790">
    <property type="entry name" value="Myosin phosphatase inhibitor 17kDa protein, CPI-17"/>
    <property type="match status" value="1"/>
</dbReference>
<comment type="similarity">
    <text evidence="1">Belongs to the PP1 inhibitor family.</text>
</comment>
<dbReference type="InterPro" id="IPR036658">
    <property type="entry name" value="CPI-17_sf"/>
</dbReference>
<accession>A0AAQ4D276</accession>
<proteinExistence type="inferred from homology"/>
<dbReference type="Gene3D" id="1.10.150.220">
    <property type="entry name" value="CPI-17"/>
    <property type="match status" value="1"/>
</dbReference>
<sequence>MKLCACVPNPAGGASVYIYFAKVGILFSAPPEDPATGHAMECGLAAGAGLKGPGECLAPKTLHVNFEGGDKEELQDRKKKYLTAKYGPHQMSLIKKRLRVEMWMYEQLQRLFACSDDNHDIEIDLDELLDMESDHRRRDFLRAKLVGAKQSRDQVEMFIDELIQRAKTL</sequence>
<dbReference type="GO" id="GO:0005737">
    <property type="term" value="C:cytoplasm"/>
    <property type="evidence" value="ECO:0007669"/>
    <property type="project" value="InterPro"/>
</dbReference>
<dbReference type="EMBL" id="JARKHS020036149">
    <property type="protein sequence ID" value="KAK8756566.1"/>
    <property type="molecule type" value="Genomic_DNA"/>
</dbReference>